<dbReference type="Proteomes" id="UP000027936">
    <property type="component" value="Unassembled WGS sequence"/>
</dbReference>
<accession>A0A072NFU4</accession>
<dbReference type="EMBL" id="JJRY01000025">
    <property type="protein sequence ID" value="KEF36554.1"/>
    <property type="molecule type" value="Genomic_DNA"/>
</dbReference>
<evidence type="ECO:0000313" key="2">
    <source>
        <dbReference type="Proteomes" id="UP000027936"/>
    </source>
</evidence>
<evidence type="ECO:0000313" key="1">
    <source>
        <dbReference type="EMBL" id="KEF36554.1"/>
    </source>
</evidence>
<organism evidence="1 2">
    <name type="scientific">Schinkia azotoformans MEV2011</name>
    <dbReference type="NCBI Taxonomy" id="1348973"/>
    <lineage>
        <taxon>Bacteria</taxon>
        <taxon>Bacillati</taxon>
        <taxon>Bacillota</taxon>
        <taxon>Bacilli</taxon>
        <taxon>Bacillales</taxon>
        <taxon>Bacillaceae</taxon>
        <taxon>Calidifontibacillus/Schinkia group</taxon>
        <taxon>Schinkia</taxon>
    </lineage>
</organism>
<reference evidence="1 2" key="1">
    <citation type="submission" date="2014-04" db="EMBL/GenBank/DDBJ databases">
        <title>Draft genome sequence of Bacillus azotoformans MEV2011, a (co-) denitrifying strain unable to grow in the presence of oxygen.</title>
        <authorList>
            <person name="Nielsen M."/>
            <person name="Schreiber L."/>
            <person name="Finster K."/>
            <person name="Schramm A."/>
        </authorList>
    </citation>
    <scope>NUCLEOTIDE SEQUENCE [LARGE SCALE GENOMIC DNA]</scope>
    <source>
        <strain evidence="1 2">MEV2011</strain>
    </source>
</reference>
<dbReference type="RefSeq" id="WP_003330049.1">
    <property type="nucleotide sequence ID" value="NZ_JJRY01000025.1"/>
</dbReference>
<protein>
    <submittedName>
        <fullName evidence="1">Uncharacterized protein</fullName>
    </submittedName>
</protein>
<sequence length="118" mass="14052">MGKIISFHQKKEQFAKKLYVEVTHLIEDLYDSCQQTVGWLLYYSMKEDYPTDVVGFGIELWCNFCNEIDPIIDDERKYAASIELFVTRLLELDHSNSKFEILYKYGLHKIYDPRTIEI</sequence>
<name>A0A072NFU4_SCHAZ</name>
<comment type="caution">
    <text evidence="1">The sequence shown here is derived from an EMBL/GenBank/DDBJ whole genome shotgun (WGS) entry which is preliminary data.</text>
</comment>
<proteinExistence type="predicted"/>
<gene>
    <name evidence="1" type="ORF">M670_04246</name>
</gene>
<dbReference type="AlphaFoldDB" id="A0A072NFU4"/>
<dbReference type="PATRIC" id="fig|1348973.3.peg.4129"/>